<feature type="repeat" description="TPR" evidence="3">
    <location>
        <begin position="320"/>
        <end position="353"/>
    </location>
</feature>
<dbReference type="PANTHER" id="PTHR44858">
    <property type="entry name" value="TETRATRICOPEPTIDE REPEAT PROTEIN 6"/>
    <property type="match status" value="1"/>
</dbReference>
<dbReference type="SMART" id="SM00028">
    <property type="entry name" value="TPR"/>
    <property type="match status" value="4"/>
</dbReference>
<dbReference type="SUPFAM" id="SSF48452">
    <property type="entry name" value="TPR-like"/>
    <property type="match status" value="1"/>
</dbReference>
<feature type="repeat" description="TPR" evidence="3">
    <location>
        <begin position="252"/>
        <end position="285"/>
    </location>
</feature>
<feature type="repeat" description="TPR" evidence="3">
    <location>
        <begin position="218"/>
        <end position="251"/>
    </location>
</feature>
<proteinExistence type="predicted"/>
<protein>
    <submittedName>
        <fullName evidence="4">Uncharacterized protein</fullName>
    </submittedName>
</protein>
<dbReference type="eggNOG" id="COG0457">
    <property type="taxonomic scope" value="Bacteria"/>
</dbReference>
<dbReference type="NCBIfam" id="NF047558">
    <property type="entry name" value="TPR_END_plus"/>
    <property type="match status" value="1"/>
</dbReference>
<dbReference type="OrthoDB" id="443517at2"/>
<accession>F4Y3Z9</accession>
<sequence>MVNFTDADEDLPPASPEEQYQDLLRAVRRRRGFGLLFVRCSPLEAEKLVRQVKQDLPQKTIEVLRFEKPIDNLYGIVQDLPDREHINVLFIQGLEYSFYKYEEAKRQQGWDHKAIYSYSWKGVPHILNDLNQQRERFRDNFKICFVFLLRSFSLNYFIHRAPDFFDWRSGLFDFPSKSEECQQEDFQNQSLNPEERSKQIIAIKERLEAEYQTPEEQADLLVELGMLLLAATEYEDAIANFDQALEIKPDDHQAWYSRGISLWKLGRKKVAIDCYDQALKIKPDYHEAWNNQGVALLDLGRLEAAIACYDQAVKIKPDFHQAWYNKACCYALQGNLDLALDNLKQAITLNPEDSREMAKTDSDFDTIRSDQRFQQLIDINSGILGVGSRK</sequence>
<dbReference type="InterPro" id="IPR050498">
    <property type="entry name" value="Ycf3"/>
</dbReference>
<evidence type="ECO:0000256" key="1">
    <source>
        <dbReference type="ARBA" id="ARBA00022737"/>
    </source>
</evidence>
<dbReference type="Gene3D" id="1.25.40.10">
    <property type="entry name" value="Tetratricopeptide repeat domain"/>
    <property type="match status" value="2"/>
</dbReference>
<dbReference type="PANTHER" id="PTHR44858:SF1">
    <property type="entry name" value="UDP-N-ACETYLGLUCOSAMINE--PEPTIDE N-ACETYLGLUCOSAMINYLTRANSFERASE SPINDLY-RELATED"/>
    <property type="match status" value="1"/>
</dbReference>
<evidence type="ECO:0000313" key="5">
    <source>
        <dbReference type="Proteomes" id="UP000003959"/>
    </source>
</evidence>
<name>F4Y3Z9_9CYAN</name>
<evidence type="ECO:0000256" key="2">
    <source>
        <dbReference type="ARBA" id="ARBA00022803"/>
    </source>
</evidence>
<gene>
    <name evidence="4" type="ORF">LYNGBM3L_73720</name>
</gene>
<dbReference type="InterPro" id="IPR019734">
    <property type="entry name" value="TPR_rpt"/>
</dbReference>
<dbReference type="Pfam" id="PF00515">
    <property type="entry name" value="TPR_1"/>
    <property type="match status" value="1"/>
</dbReference>
<keyword evidence="5" id="KW-1185">Reference proteome</keyword>
<dbReference type="InterPro" id="IPR013105">
    <property type="entry name" value="TPR_2"/>
</dbReference>
<dbReference type="Proteomes" id="UP000003959">
    <property type="component" value="Unassembled WGS sequence"/>
</dbReference>
<dbReference type="PROSITE" id="PS50005">
    <property type="entry name" value="TPR"/>
    <property type="match status" value="4"/>
</dbReference>
<dbReference type="Pfam" id="PF07719">
    <property type="entry name" value="TPR_2"/>
    <property type="match status" value="1"/>
</dbReference>
<evidence type="ECO:0000313" key="4">
    <source>
        <dbReference type="EMBL" id="EGJ28495.1"/>
    </source>
</evidence>
<dbReference type="AlphaFoldDB" id="F4Y3Z9"/>
<keyword evidence="2 3" id="KW-0802">TPR repeat</keyword>
<dbReference type="HOGENOM" id="CLU_038148_0_0_3"/>
<organism evidence="4 5">
    <name type="scientific">Moorena producens 3L</name>
    <dbReference type="NCBI Taxonomy" id="489825"/>
    <lineage>
        <taxon>Bacteria</taxon>
        <taxon>Bacillati</taxon>
        <taxon>Cyanobacteriota</taxon>
        <taxon>Cyanophyceae</taxon>
        <taxon>Coleofasciculales</taxon>
        <taxon>Coleofasciculaceae</taxon>
        <taxon>Moorena</taxon>
    </lineage>
</organism>
<dbReference type="EMBL" id="GL890974">
    <property type="protein sequence ID" value="EGJ28495.1"/>
    <property type="molecule type" value="Genomic_DNA"/>
</dbReference>
<dbReference type="PROSITE" id="PS50293">
    <property type="entry name" value="TPR_REGION"/>
    <property type="match status" value="2"/>
</dbReference>
<feature type="repeat" description="TPR" evidence="3">
    <location>
        <begin position="286"/>
        <end position="319"/>
    </location>
</feature>
<reference evidence="5" key="1">
    <citation type="journal article" date="2011" name="Proc. Natl. Acad. Sci. U.S.A.">
        <title>Genomic insights into the physiology and ecology of the marine filamentous cyanobacterium Lyngbya majuscula.</title>
        <authorList>
            <person name="Jones A.C."/>
            <person name="Monroe E.A."/>
            <person name="Podell S."/>
            <person name="Hess W.R."/>
            <person name="Klages S."/>
            <person name="Esquenazi E."/>
            <person name="Niessen S."/>
            <person name="Hoover H."/>
            <person name="Rothmann M."/>
            <person name="Lasken R.S."/>
            <person name="Yates J.R.III."/>
            <person name="Reinhardt R."/>
            <person name="Kube M."/>
            <person name="Burkart M.D."/>
            <person name="Allen E.E."/>
            <person name="Dorrestein P.C."/>
            <person name="Gerwick W.H."/>
            <person name="Gerwick L."/>
        </authorList>
    </citation>
    <scope>NUCLEOTIDE SEQUENCE [LARGE SCALE GENOMIC DNA]</scope>
    <source>
        <strain evidence="5">3L</strain>
    </source>
</reference>
<evidence type="ECO:0000256" key="3">
    <source>
        <dbReference type="PROSITE-ProRule" id="PRU00339"/>
    </source>
</evidence>
<dbReference type="InterPro" id="IPR011990">
    <property type="entry name" value="TPR-like_helical_dom_sf"/>
</dbReference>
<dbReference type="Pfam" id="PF13432">
    <property type="entry name" value="TPR_16"/>
    <property type="match status" value="1"/>
</dbReference>
<keyword evidence="1" id="KW-0677">Repeat</keyword>